<dbReference type="EMBL" id="OA572444">
    <property type="protein sequence ID" value="CAD7204470.1"/>
    <property type="molecule type" value="Genomic_DNA"/>
</dbReference>
<sequence>MEEEWEKELEAELQDYEVVADGDGNVHQDSNWENQIDELLDAEHISDLNSSLTTPHHLCRPISPAAVIISTVIPVYDDDIFVPSCGASVAMKALTKAKPRSNLSICTDADFKLGMSFGLPHKKSLRRR</sequence>
<name>A0A7R8VTQ4_TIMDO</name>
<protein>
    <submittedName>
        <fullName evidence="1">Uncharacterized protein</fullName>
    </submittedName>
</protein>
<reference evidence="1" key="1">
    <citation type="submission" date="2020-11" db="EMBL/GenBank/DDBJ databases">
        <authorList>
            <person name="Tran Van P."/>
        </authorList>
    </citation>
    <scope>NUCLEOTIDE SEQUENCE</scope>
</reference>
<proteinExistence type="predicted"/>
<dbReference type="AlphaFoldDB" id="A0A7R8VTQ4"/>
<organism evidence="1">
    <name type="scientific">Timema douglasi</name>
    <name type="common">Walking stick</name>
    <dbReference type="NCBI Taxonomy" id="61478"/>
    <lineage>
        <taxon>Eukaryota</taxon>
        <taxon>Metazoa</taxon>
        <taxon>Ecdysozoa</taxon>
        <taxon>Arthropoda</taxon>
        <taxon>Hexapoda</taxon>
        <taxon>Insecta</taxon>
        <taxon>Pterygota</taxon>
        <taxon>Neoptera</taxon>
        <taxon>Polyneoptera</taxon>
        <taxon>Phasmatodea</taxon>
        <taxon>Timematodea</taxon>
        <taxon>Timematoidea</taxon>
        <taxon>Timematidae</taxon>
        <taxon>Timema</taxon>
    </lineage>
</organism>
<gene>
    <name evidence="1" type="ORF">TDIB3V08_LOCUS10628</name>
</gene>
<accession>A0A7R8VTQ4</accession>
<evidence type="ECO:0000313" key="1">
    <source>
        <dbReference type="EMBL" id="CAD7204470.1"/>
    </source>
</evidence>